<keyword evidence="3" id="KW-0175">Coiled coil</keyword>
<organism evidence="6 7">
    <name type="scientific">Rotaria magnacalcarata</name>
    <dbReference type="NCBI Taxonomy" id="392030"/>
    <lineage>
        <taxon>Eukaryota</taxon>
        <taxon>Metazoa</taxon>
        <taxon>Spiralia</taxon>
        <taxon>Gnathifera</taxon>
        <taxon>Rotifera</taxon>
        <taxon>Eurotatoria</taxon>
        <taxon>Bdelloidea</taxon>
        <taxon>Philodinida</taxon>
        <taxon>Philodinidae</taxon>
        <taxon>Rotaria</taxon>
    </lineage>
</organism>
<evidence type="ECO:0000256" key="4">
    <source>
        <dbReference type="SAM" id="MobiDB-lite"/>
    </source>
</evidence>
<protein>
    <recommendedName>
        <fullName evidence="5">SH3 domain-containing protein</fullName>
    </recommendedName>
</protein>
<evidence type="ECO:0000256" key="3">
    <source>
        <dbReference type="SAM" id="Coils"/>
    </source>
</evidence>
<dbReference type="Gene3D" id="1.20.1270.60">
    <property type="entry name" value="Arfaptin homology (AH) domain/BAR domain"/>
    <property type="match status" value="1"/>
</dbReference>
<dbReference type="PROSITE" id="PS50002">
    <property type="entry name" value="SH3"/>
    <property type="match status" value="1"/>
</dbReference>
<dbReference type="OrthoDB" id="10037838at2759"/>
<reference evidence="6" key="1">
    <citation type="submission" date="2021-02" db="EMBL/GenBank/DDBJ databases">
        <authorList>
            <person name="Nowell W R."/>
        </authorList>
    </citation>
    <scope>NUCLEOTIDE SEQUENCE</scope>
</reference>
<evidence type="ECO:0000256" key="1">
    <source>
        <dbReference type="ARBA" id="ARBA00022443"/>
    </source>
</evidence>
<feature type="coiled-coil region" evidence="3">
    <location>
        <begin position="148"/>
        <end position="178"/>
    </location>
</feature>
<dbReference type="InterPro" id="IPR036028">
    <property type="entry name" value="SH3-like_dom_sf"/>
</dbReference>
<gene>
    <name evidence="6" type="ORF">KQP761_LOCUS2761</name>
</gene>
<comment type="caution">
    <text evidence="6">The sequence shown here is derived from an EMBL/GenBank/DDBJ whole genome shotgun (WGS) entry which is preliminary data.</text>
</comment>
<dbReference type="Gene3D" id="2.30.30.40">
    <property type="entry name" value="SH3 Domains"/>
    <property type="match status" value="1"/>
</dbReference>
<dbReference type="InterPro" id="IPR001452">
    <property type="entry name" value="SH3_domain"/>
</dbReference>
<evidence type="ECO:0000313" key="6">
    <source>
        <dbReference type="EMBL" id="CAF1260314.1"/>
    </source>
</evidence>
<evidence type="ECO:0000313" key="7">
    <source>
        <dbReference type="Proteomes" id="UP000663834"/>
    </source>
</evidence>
<evidence type="ECO:0000256" key="2">
    <source>
        <dbReference type="PROSITE-ProRule" id="PRU00192"/>
    </source>
</evidence>
<dbReference type="Pfam" id="PF14604">
    <property type="entry name" value="SH3_9"/>
    <property type="match status" value="1"/>
</dbReference>
<dbReference type="EMBL" id="CAJNOW010000169">
    <property type="protein sequence ID" value="CAF1260314.1"/>
    <property type="molecule type" value="Genomic_DNA"/>
</dbReference>
<accession>A0A815AND6</accession>
<dbReference type="AlphaFoldDB" id="A0A815AND6"/>
<evidence type="ECO:0000259" key="5">
    <source>
        <dbReference type="PROSITE" id="PS50002"/>
    </source>
</evidence>
<dbReference type="SUPFAM" id="SSF50044">
    <property type="entry name" value="SH3-domain"/>
    <property type="match status" value="1"/>
</dbReference>
<dbReference type="SMART" id="SM00326">
    <property type="entry name" value="SH3"/>
    <property type="match status" value="1"/>
</dbReference>
<dbReference type="InterPro" id="IPR027267">
    <property type="entry name" value="AH/BAR_dom_sf"/>
</dbReference>
<proteinExistence type="predicted"/>
<dbReference type="Proteomes" id="UP000663834">
    <property type="component" value="Unassembled WGS sequence"/>
</dbReference>
<feature type="compositionally biased region" description="Polar residues" evidence="4">
    <location>
        <begin position="564"/>
        <end position="573"/>
    </location>
</feature>
<feature type="coiled-coil region" evidence="3">
    <location>
        <begin position="205"/>
        <end position="235"/>
    </location>
</feature>
<sequence>MSAISEIGSDKQSIETSLNGIHNRLKCYTNDQITIVDDMMSTVESFYKTEKHTHEKMNASLQKSLEHAQGMSYLGPSIIGSSWTTALKELMEHYAQRDASHPVLKQVVLENLKRIRNEKVDEHSKVLLYDEEIIKEMVDIERRTIKSKRTYDDACERLRQHINSAKEKESSIKRIKEKMLPKVLLYDEEIIKEMVDIERRTIKSKRTYDDACERLRQHINSAKEKESSIKRIKEKMLPKNELERLENAVIDTRNMYVLHVQQMNYALKFYIEQFIIDLDKLLVCDIFPQIEQVLEDLVYIEYKRLRDTFQRAIHTAVQDGDEQKRRLLPKTFQNYPLLLVANQSDQIITEEKHHGQLLSCYQSATNDLRDVDQQIQLALESSLLNAQQNKDSRIDAAKIKLKRMEMRKTMISFIIDSLETLVPDIKTMSASARTAGSKLIGSLKPFISSSKTENTANNIVNPIVDANVSTTSIENEPSSRNQVPSHMYPCQAVVLYDFEGTNDDEMSVRKDEKIFIESKPEYEGWLVAKGRERSGLVPEAYVQMVSPMGVPLDQKSIKAVPGSKKNTSSSSVANDDAEYFSDD</sequence>
<feature type="domain" description="SH3" evidence="5">
    <location>
        <begin position="487"/>
        <end position="547"/>
    </location>
</feature>
<dbReference type="SUPFAM" id="SSF103657">
    <property type="entry name" value="BAR/IMD domain-like"/>
    <property type="match status" value="2"/>
</dbReference>
<feature type="region of interest" description="Disordered" evidence="4">
    <location>
        <begin position="559"/>
        <end position="583"/>
    </location>
</feature>
<name>A0A815AND6_9BILA</name>
<keyword evidence="1 2" id="KW-0728">SH3 domain</keyword>